<evidence type="ECO:0000313" key="1">
    <source>
        <dbReference type="EMBL" id="KAL5105959.1"/>
    </source>
</evidence>
<gene>
    <name evidence="1" type="ORF">TcWFU_009800</name>
</gene>
<proteinExistence type="predicted"/>
<protein>
    <submittedName>
        <fullName evidence="1">Uncharacterized protein</fullName>
    </submittedName>
</protein>
<name>A0ABR4Q8F2_9CEST</name>
<comment type="caution">
    <text evidence="1">The sequence shown here is derived from an EMBL/GenBank/DDBJ whole genome shotgun (WGS) entry which is preliminary data.</text>
</comment>
<dbReference type="Proteomes" id="UP001651158">
    <property type="component" value="Unassembled WGS sequence"/>
</dbReference>
<evidence type="ECO:0000313" key="2">
    <source>
        <dbReference type="Proteomes" id="UP001651158"/>
    </source>
</evidence>
<organism evidence="1 2">
    <name type="scientific">Taenia crassiceps</name>
    <dbReference type="NCBI Taxonomy" id="6207"/>
    <lineage>
        <taxon>Eukaryota</taxon>
        <taxon>Metazoa</taxon>
        <taxon>Spiralia</taxon>
        <taxon>Lophotrochozoa</taxon>
        <taxon>Platyhelminthes</taxon>
        <taxon>Cestoda</taxon>
        <taxon>Eucestoda</taxon>
        <taxon>Cyclophyllidea</taxon>
        <taxon>Taeniidae</taxon>
        <taxon>Taenia</taxon>
    </lineage>
</organism>
<keyword evidence="2" id="KW-1185">Reference proteome</keyword>
<accession>A0ABR4Q8F2</accession>
<dbReference type="EMBL" id="JAKROA010000007">
    <property type="protein sequence ID" value="KAL5105959.1"/>
    <property type="molecule type" value="Genomic_DNA"/>
</dbReference>
<sequence>MDMRSRNSNPPPFVRLTPIAMSTQRVGSLRTSLDTTDGVSEGIQSFGNLVHHWQAEGAHWNVWKPSRHILRTIWEAKH</sequence>
<reference evidence="1 2" key="1">
    <citation type="journal article" date="2022" name="Front. Cell. Infect. Microbiol.">
        <title>The Genomes of Two Strains of Taenia crassiceps the Animal Model for the Study of Human Cysticercosis.</title>
        <authorList>
            <person name="Bobes R.J."/>
            <person name="Estrada K."/>
            <person name="Rios-Valencia D.G."/>
            <person name="Calderon-Gallegos A."/>
            <person name="de la Torre P."/>
            <person name="Carrero J.C."/>
            <person name="Sanchez-Flores A."/>
            <person name="Laclette J.P."/>
        </authorList>
    </citation>
    <scope>NUCLEOTIDE SEQUENCE [LARGE SCALE GENOMIC DNA]</scope>
    <source>
        <strain evidence="1">WFUcys</strain>
    </source>
</reference>